<name>A0ABD5QGT4_9EURY</name>
<dbReference type="Proteomes" id="UP001595925">
    <property type="component" value="Unassembled WGS sequence"/>
</dbReference>
<dbReference type="InterPro" id="IPR036291">
    <property type="entry name" value="NAD(P)-bd_dom_sf"/>
</dbReference>
<dbReference type="RefSeq" id="WP_224828373.1">
    <property type="nucleotide sequence ID" value="NZ_JAIVEF010000006.1"/>
</dbReference>
<evidence type="ECO:0000313" key="5">
    <source>
        <dbReference type="Proteomes" id="UP001595925"/>
    </source>
</evidence>
<accession>A0ABD5QGT4</accession>
<dbReference type="Pfam" id="PF01408">
    <property type="entry name" value="GFO_IDH_MocA"/>
    <property type="match status" value="1"/>
</dbReference>
<dbReference type="SUPFAM" id="SSF51735">
    <property type="entry name" value="NAD(P)-binding Rossmann-fold domains"/>
    <property type="match status" value="1"/>
</dbReference>
<evidence type="ECO:0000259" key="2">
    <source>
        <dbReference type="Pfam" id="PF01408"/>
    </source>
</evidence>
<dbReference type="InterPro" id="IPR055170">
    <property type="entry name" value="GFO_IDH_MocA-like_dom"/>
</dbReference>
<proteinExistence type="predicted"/>
<dbReference type="GO" id="GO:0016491">
    <property type="term" value="F:oxidoreductase activity"/>
    <property type="evidence" value="ECO:0007669"/>
    <property type="project" value="UniProtKB-KW"/>
</dbReference>
<protein>
    <submittedName>
        <fullName evidence="4">Gfo/Idh/MocA family protein</fullName>
    </submittedName>
</protein>
<dbReference type="PANTHER" id="PTHR43818:SF11">
    <property type="entry name" value="BCDNA.GH03377"/>
    <property type="match status" value="1"/>
</dbReference>
<sequence length="332" mass="36089">MDETIRTAVVGTGGWGTHVATQFHENPGAEVVALADVAEASRERAGEQLAVAPDHRYESHEEMFESEDLDAVQISSPHTLHYDHIMDALDAGLHVFCEKPFTPGVDRAREITERVEGSEEVFMVGYQRHLCTAYVELREAIAAGEIEPKFVTAEIAQDWIQNVAGTWRVNPDLSGGGQLYDSGSHVLDAIVWMLDARPTSVSAEMSYYDEAERIDLQAALSAEFEDGTVASIGVSGDSPDVLERIAIRGDGGRGIIEGEGWDDRQLIRTGAEGESKTIEGVLSTAEKVGAFLESVREGTEPPATARTALYATMLTEAAYESARAGERVEIKY</sequence>
<feature type="domain" description="Gfo/Idh/MocA-like oxidoreductase N-terminal" evidence="2">
    <location>
        <begin position="5"/>
        <end position="126"/>
    </location>
</feature>
<dbReference type="AlphaFoldDB" id="A0ABD5QGT4"/>
<gene>
    <name evidence="4" type="ORF">ACFPFO_14450</name>
</gene>
<dbReference type="Gene3D" id="3.40.50.720">
    <property type="entry name" value="NAD(P)-binding Rossmann-like Domain"/>
    <property type="match status" value="1"/>
</dbReference>
<evidence type="ECO:0000256" key="1">
    <source>
        <dbReference type="ARBA" id="ARBA00023002"/>
    </source>
</evidence>
<evidence type="ECO:0000313" key="4">
    <source>
        <dbReference type="EMBL" id="MFC4988943.1"/>
    </source>
</evidence>
<dbReference type="Gene3D" id="3.30.360.10">
    <property type="entry name" value="Dihydrodipicolinate Reductase, domain 2"/>
    <property type="match status" value="1"/>
</dbReference>
<dbReference type="InterPro" id="IPR000683">
    <property type="entry name" value="Gfo/Idh/MocA-like_OxRdtase_N"/>
</dbReference>
<dbReference type="PANTHER" id="PTHR43818">
    <property type="entry name" value="BCDNA.GH03377"/>
    <property type="match status" value="1"/>
</dbReference>
<keyword evidence="5" id="KW-1185">Reference proteome</keyword>
<dbReference type="SUPFAM" id="SSF55347">
    <property type="entry name" value="Glyceraldehyde-3-phosphate dehydrogenase-like, C-terminal domain"/>
    <property type="match status" value="1"/>
</dbReference>
<comment type="caution">
    <text evidence="4">The sequence shown here is derived from an EMBL/GenBank/DDBJ whole genome shotgun (WGS) entry which is preliminary data.</text>
</comment>
<organism evidence="4 5">
    <name type="scientific">Saliphagus infecundisoli</name>
    <dbReference type="NCBI Taxonomy" id="1849069"/>
    <lineage>
        <taxon>Archaea</taxon>
        <taxon>Methanobacteriati</taxon>
        <taxon>Methanobacteriota</taxon>
        <taxon>Stenosarchaea group</taxon>
        <taxon>Halobacteria</taxon>
        <taxon>Halobacteriales</taxon>
        <taxon>Natrialbaceae</taxon>
        <taxon>Saliphagus</taxon>
    </lineage>
</organism>
<feature type="domain" description="GFO/IDH/MocA-like oxidoreductase" evidence="3">
    <location>
        <begin position="134"/>
        <end position="252"/>
    </location>
</feature>
<evidence type="ECO:0000259" key="3">
    <source>
        <dbReference type="Pfam" id="PF22725"/>
    </source>
</evidence>
<dbReference type="InterPro" id="IPR050463">
    <property type="entry name" value="Gfo/Idh/MocA_oxidrdct_glycsds"/>
</dbReference>
<keyword evidence="1" id="KW-0560">Oxidoreductase</keyword>
<dbReference type="EMBL" id="JBHSJG010000038">
    <property type="protein sequence ID" value="MFC4988943.1"/>
    <property type="molecule type" value="Genomic_DNA"/>
</dbReference>
<dbReference type="Pfam" id="PF22725">
    <property type="entry name" value="GFO_IDH_MocA_C3"/>
    <property type="match status" value="1"/>
</dbReference>
<reference evidence="4 5" key="1">
    <citation type="journal article" date="2019" name="Int. J. Syst. Evol. Microbiol.">
        <title>The Global Catalogue of Microorganisms (GCM) 10K type strain sequencing project: providing services to taxonomists for standard genome sequencing and annotation.</title>
        <authorList>
            <consortium name="The Broad Institute Genomics Platform"/>
            <consortium name="The Broad Institute Genome Sequencing Center for Infectious Disease"/>
            <person name="Wu L."/>
            <person name="Ma J."/>
        </authorList>
    </citation>
    <scope>NUCLEOTIDE SEQUENCE [LARGE SCALE GENOMIC DNA]</scope>
    <source>
        <strain evidence="4 5">CGMCC 1.15824</strain>
    </source>
</reference>